<name>A0A0C9PVP5_9HYME</name>
<evidence type="ECO:0000313" key="4">
    <source>
        <dbReference type="Proteomes" id="UP000694866"/>
    </source>
</evidence>
<evidence type="ECO:0000313" key="3">
    <source>
        <dbReference type="EMBL" id="JAG75305.1"/>
    </source>
</evidence>
<dbReference type="RefSeq" id="XP_011309134.1">
    <property type="nucleotide sequence ID" value="XM_011310832.1"/>
</dbReference>
<evidence type="ECO:0000256" key="1">
    <source>
        <dbReference type="SAM" id="MobiDB-lite"/>
    </source>
</evidence>
<evidence type="ECO:0000313" key="5">
    <source>
        <dbReference type="RefSeq" id="XP_011309134.1"/>
    </source>
</evidence>
<reference evidence="5" key="2">
    <citation type="submission" date="2025-04" db="UniProtKB">
        <authorList>
            <consortium name="RefSeq"/>
        </authorList>
    </citation>
    <scope>IDENTIFICATION</scope>
    <source>
        <strain evidence="5">USDA-PBARC FA_bdor</strain>
        <tissue evidence="5">Whole organism</tissue>
    </source>
</reference>
<dbReference type="EMBL" id="GBYB01005538">
    <property type="protein sequence ID" value="JAG75305.1"/>
    <property type="molecule type" value="Transcribed_RNA"/>
</dbReference>
<proteinExistence type="predicted"/>
<accession>A0A0C9PVP5</accession>
<protein>
    <submittedName>
        <fullName evidence="2">Cca_0 protein</fullName>
    </submittedName>
    <submittedName>
        <fullName evidence="3">Cca_1 protein</fullName>
    </submittedName>
</protein>
<organism evidence="3">
    <name type="scientific">Fopius arisanus</name>
    <dbReference type="NCBI Taxonomy" id="64838"/>
    <lineage>
        <taxon>Eukaryota</taxon>
        <taxon>Metazoa</taxon>
        <taxon>Ecdysozoa</taxon>
        <taxon>Arthropoda</taxon>
        <taxon>Hexapoda</taxon>
        <taxon>Insecta</taxon>
        <taxon>Pterygota</taxon>
        <taxon>Neoptera</taxon>
        <taxon>Endopterygota</taxon>
        <taxon>Hymenoptera</taxon>
        <taxon>Apocrita</taxon>
        <taxon>Ichneumonoidea</taxon>
        <taxon>Braconidae</taxon>
        <taxon>Opiinae</taxon>
        <taxon>Fopius</taxon>
    </lineage>
</organism>
<gene>
    <name evidence="3" type="primary">cca_1</name>
    <name evidence="2" type="synonym">cca_0</name>
    <name evidence="5" type="synonym">LOC105270115</name>
    <name evidence="3" type="ORF">g.32569</name>
    <name evidence="2" type="ORF">g.32571</name>
</gene>
<accession>A0A9R1U5C9</accession>
<feature type="compositionally biased region" description="Basic and acidic residues" evidence="1">
    <location>
        <begin position="111"/>
        <end position="122"/>
    </location>
</feature>
<dbReference type="OrthoDB" id="7739595at2759"/>
<dbReference type="Proteomes" id="UP000694866">
    <property type="component" value="Unplaced"/>
</dbReference>
<keyword evidence="4" id="KW-1185">Reference proteome</keyword>
<dbReference type="GeneID" id="105270115"/>
<dbReference type="KEGG" id="fas:105270115"/>
<sequence>MLAFALRGIVLVAVLSWYSTSIWKMIDGYFKNRFDKYLKEEFEKNPRMRADMAQKVPPVEVHTPQEFLDSCQLDSCPVDKAVALEGDKISSISPSILEENVSNVADDNLRMEESKEESDRSAYRVSSGAKREKSRKIILQSQESPKGKRKKVKTITLTEKDFEEVKKKMAIEDDDFTEFEDEETPEGILVSKLGFKPKADIGNLDRVTEDEFCPISLEYEGDCSETKTWP</sequence>
<dbReference type="AlphaFoldDB" id="A0A0C9PVP5"/>
<evidence type="ECO:0000313" key="2">
    <source>
        <dbReference type="EMBL" id="JAG75304.1"/>
    </source>
</evidence>
<dbReference type="EMBL" id="GBYB01005537">
    <property type="protein sequence ID" value="JAG75304.1"/>
    <property type="molecule type" value="Transcribed_RNA"/>
</dbReference>
<reference evidence="3" key="1">
    <citation type="submission" date="2015-01" db="EMBL/GenBank/DDBJ databases">
        <title>Transcriptome Assembly of Fopius arisanus.</title>
        <authorList>
            <person name="Geib S."/>
        </authorList>
    </citation>
    <scope>NUCLEOTIDE SEQUENCE</scope>
</reference>
<feature type="region of interest" description="Disordered" evidence="1">
    <location>
        <begin position="111"/>
        <end position="135"/>
    </location>
</feature>